<protein>
    <submittedName>
        <fullName evidence="5">HMGL-like domain-containing protein</fullName>
    </submittedName>
</protein>
<dbReference type="InterPro" id="IPR000891">
    <property type="entry name" value="PYR_CT"/>
</dbReference>
<evidence type="ECO:0000256" key="1">
    <source>
        <dbReference type="ARBA" id="ARBA00022679"/>
    </source>
</evidence>
<feature type="transmembrane region" description="Helical" evidence="3">
    <location>
        <begin position="48"/>
        <end position="64"/>
    </location>
</feature>
<reference evidence="5 6" key="1">
    <citation type="submission" date="2016-02" db="EMBL/GenBank/DDBJ databases">
        <title>Biosynthesis of antibiotic leucinostatins and their inhibition on Phytophthora in bio-control Purpureocillium lilacinum.</title>
        <authorList>
            <person name="Wang G."/>
            <person name="Liu Z."/>
            <person name="Lin R."/>
            <person name="Li E."/>
            <person name="Mao Z."/>
            <person name="Ling J."/>
            <person name="Yin W."/>
            <person name="Xie B."/>
        </authorList>
    </citation>
    <scope>NUCLEOTIDE SEQUENCE [LARGE SCALE GENOMIC DNA]</scope>
    <source>
        <strain evidence="5">PLFJ-1</strain>
    </source>
</reference>
<keyword evidence="3" id="KW-1133">Transmembrane helix</keyword>
<dbReference type="PROSITE" id="PS00815">
    <property type="entry name" value="AIPM_HOMOCIT_SYNTH_1"/>
    <property type="match status" value="1"/>
</dbReference>
<dbReference type="InterPro" id="IPR050073">
    <property type="entry name" value="2-IPM_HCS-like"/>
</dbReference>
<organism evidence="5 6">
    <name type="scientific">Purpureocillium lilacinum</name>
    <name type="common">Paecilomyces lilacinus</name>
    <dbReference type="NCBI Taxonomy" id="33203"/>
    <lineage>
        <taxon>Eukaryota</taxon>
        <taxon>Fungi</taxon>
        <taxon>Dikarya</taxon>
        <taxon>Ascomycota</taxon>
        <taxon>Pezizomycotina</taxon>
        <taxon>Sordariomycetes</taxon>
        <taxon>Hypocreomycetidae</taxon>
        <taxon>Hypocreales</taxon>
        <taxon>Ophiocordycipitaceae</taxon>
        <taxon>Purpureocillium</taxon>
    </lineage>
</organism>
<evidence type="ECO:0000259" key="4">
    <source>
        <dbReference type="Pfam" id="PF00682"/>
    </source>
</evidence>
<dbReference type="GO" id="GO:0019878">
    <property type="term" value="P:lysine biosynthetic process via aminoadipic acid"/>
    <property type="evidence" value="ECO:0007669"/>
    <property type="project" value="TreeGrafter"/>
</dbReference>
<keyword evidence="3" id="KW-0812">Transmembrane</keyword>
<dbReference type="AlphaFoldDB" id="A0A179HEI9"/>
<accession>A0A179HEI9</accession>
<dbReference type="Proteomes" id="UP000078340">
    <property type="component" value="Unassembled WGS sequence"/>
</dbReference>
<dbReference type="InterPro" id="IPR002034">
    <property type="entry name" value="AIPM/Hcit_synth_CS"/>
</dbReference>
<keyword evidence="1 2" id="KW-0808">Transferase</keyword>
<dbReference type="SUPFAM" id="SSF51569">
    <property type="entry name" value="Aldolase"/>
    <property type="match status" value="1"/>
</dbReference>
<evidence type="ECO:0000256" key="2">
    <source>
        <dbReference type="RuleBase" id="RU003523"/>
    </source>
</evidence>
<sequence>MPQQPQSCDLTTIRSPITLAIPWGMALAAAVTTCMATRHTQSAIIRAILWRMAPAAAAAVAAAMRELKRMAQSPMTMVRGRLHAALVSEATLTTPTSASFFENRDTFGESGDFTSSSNVGNFSIIDSTLREGEQFATAYFSTAQKIKIAQALDDFGVEYVRLIEVTSPAASEQSRADCETICKLGLKAKVGTFSPADL</sequence>
<dbReference type="Pfam" id="PF00682">
    <property type="entry name" value="HMGL-like"/>
    <property type="match status" value="1"/>
</dbReference>
<proteinExistence type="inferred from homology"/>
<feature type="domain" description="Pyruvate carboxyltransferase" evidence="4">
    <location>
        <begin position="122"/>
        <end position="190"/>
    </location>
</feature>
<dbReference type="EMBL" id="LSBI01000006">
    <property type="protein sequence ID" value="OAQ88392.1"/>
    <property type="molecule type" value="Genomic_DNA"/>
</dbReference>
<dbReference type="Gene3D" id="3.20.20.70">
    <property type="entry name" value="Aldolase class I"/>
    <property type="match status" value="1"/>
</dbReference>
<dbReference type="PANTHER" id="PTHR10277:SF48">
    <property type="entry name" value="HOMOCITRATE SYNTHASE, CYTOSOLIC ISOZYME-RELATED"/>
    <property type="match status" value="1"/>
</dbReference>
<evidence type="ECO:0000313" key="6">
    <source>
        <dbReference type="Proteomes" id="UP000078340"/>
    </source>
</evidence>
<dbReference type="STRING" id="33203.A0A179HEI9"/>
<evidence type="ECO:0000313" key="5">
    <source>
        <dbReference type="EMBL" id="OAQ88392.1"/>
    </source>
</evidence>
<gene>
    <name evidence="5" type="ORF">VFPFJ_06857</name>
</gene>
<dbReference type="GO" id="GO:0004410">
    <property type="term" value="F:homocitrate synthase activity"/>
    <property type="evidence" value="ECO:0007669"/>
    <property type="project" value="TreeGrafter"/>
</dbReference>
<name>A0A179HEI9_PURLI</name>
<feature type="transmembrane region" description="Helical" evidence="3">
    <location>
        <begin position="20"/>
        <end position="36"/>
    </location>
</feature>
<dbReference type="GO" id="GO:0005739">
    <property type="term" value="C:mitochondrion"/>
    <property type="evidence" value="ECO:0007669"/>
    <property type="project" value="TreeGrafter"/>
</dbReference>
<comment type="similarity">
    <text evidence="2">Belongs to the alpha-IPM synthase/homocitrate synthase family.</text>
</comment>
<comment type="caution">
    <text evidence="5">The sequence shown here is derived from an EMBL/GenBank/DDBJ whole genome shotgun (WGS) entry which is preliminary data.</text>
</comment>
<keyword evidence="3" id="KW-0472">Membrane</keyword>
<evidence type="ECO:0000256" key="3">
    <source>
        <dbReference type="SAM" id="Phobius"/>
    </source>
</evidence>
<dbReference type="PANTHER" id="PTHR10277">
    <property type="entry name" value="HOMOCITRATE SYNTHASE-RELATED"/>
    <property type="match status" value="1"/>
</dbReference>
<dbReference type="InterPro" id="IPR013785">
    <property type="entry name" value="Aldolase_TIM"/>
</dbReference>